<dbReference type="CDD" id="cd03137">
    <property type="entry name" value="GATase1_AraC_1"/>
    <property type="match status" value="1"/>
</dbReference>
<keyword evidence="6" id="KW-1185">Reference proteome</keyword>
<dbReference type="SMART" id="SM00342">
    <property type="entry name" value="HTH_ARAC"/>
    <property type="match status" value="1"/>
</dbReference>
<keyword evidence="1" id="KW-0805">Transcription regulation</keyword>
<dbReference type="SUPFAM" id="SSF46689">
    <property type="entry name" value="Homeodomain-like"/>
    <property type="match status" value="2"/>
</dbReference>
<dbReference type="InterPro" id="IPR002818">
    <property type="entry name" value="DJ-1/PfpI"/>
</dbReference>
<evidence type="ECO:0000256" key="2">
    <source>
        <dbReference type="ARBA" id="ARBA00023163"/>
    </source>
</evidence>
<dbReference type="STRING" id="1206085.SAMN05443575_2897"/>
<feature type="domain" description="HTH araC/xylS-type" evidence="4">
    <location>
        <begin position="218"/>
        <end position="316"/>
    </location>
</feature>
<dbReference type="PANTHER" id="PTHR43130:SF3">
    <property type="entry name" value="HTH-TYPE TRANSCRIPTIONAL REGULATOR RV1931C"/>
    <property type="match status" value="1"/>
</dbReference>
<dbReference type="Pfam" id="PF12833">
    <property type="entry name" value="HTH_18"/>
    <property type="match status" value="1"/>
</dbReference>
<keyword evidence="2" id="KW-0804">Transcription</keyword>
<dbReference type="InterPro" id="IPR029062">
    <property type="entry name" value="Class_I_gatase-like"/>
</dbReference>
<dbReference type="InterPro" id="IPR052158">
    <property type="entry name" value="INH-QAR"/>
</dbReference>
<dbReference type="PANTHER" id="PTHR43130">
    <property type="entry name" value="ARAC-FAMILY TRANSCRIPTIONAL REGULATOR"/>
    <property type="match status" value="1"/>
</dbReference>
<evidence type="ECO:0000256" key="1">
    <source>
        <dbReference type="ARBA" id="ARBA00023015"/>
    </source>
</evidence>
<dbReference type="InterPro" id="IPR018060">
    <property type="entry name" value="HTH_AraC"/>
</dbReference>
<accession>A0A1M5N3I4</accession>
<evidence type="ECO:0000256" key="3">
    <source>
        <dbReference type="SAM" id="MobiDB-lite"/>
    </source>
</evidence>
<dbReference type="GO" id="GO:0043565">
    <property type="term" value="F:sequence-specific DNA binding"/>
    <property type="evidence" value="ECO:0007669"/>
    <property type="project" value="InterPro"/>
</dbReference>
<gene>
    <name evidence="5" type="ORF">SAMN05443575_2897</name>
</gene>
<dbReference type="EMBL" id="FQVU01000003">
    <property type="protein sequence ID" value="SHG83729.1"/>
    <property type="molecule type" value="Genomic_DNA"/>
</dbReference>
<organism evidence="5 6">
    <name type="scientific">Jatrophihabitans endophyticus</name>
    <dbReference type="NCBI Taxonomy" id="1206085"/>
    <lineage>
        <taxon>Bacteria</taxon>
        <taxon>Bacillati</taxon>
        <taxon>Actinomycetota</taxon>
        <taxon>Actinomycetes</taxon>
        <taxon>Jatrophihabitantales</taxon>
        <taxon>Jatrophihabitantaceae</taxon>
        <taxon>Jatrophihabitans</taxon>
    </lineage>
</organism>
<dbReference type="InterPro" id="IPR009057">
    <property type="entry name" value="Homeodomain-like_sf"/>
</dbReference>
<dbReference type="PROSITE" id="PS01124">
    <property type="entry name" value="HTH_ARAC_FAMILY_2"/>
    <property type="match status" value="1"/>
</dbReference>
<name>A0A1M5N3I4_9ACTN</name>
<sequence>MSVHRVVVLLLPPVVGFDATIPPQLFGAAVTDEGAPLYDVVTAGLTTDPVVTESGYAIVPSADAGALATADTVLVPGTRYHGPRYEGIVPAELAAALRLVRPGTRLVSICTGAFVLAAAGLLDGRPATTHWAYGDALRTLYPEVRLDADLLFVDDGDVLTSAGVAAGVDLCLHLIRRDHGTVVANRAARQCVVPPWRDGGQAQFIERPLPGPAQDSTAAARDWALGHLGEAIDVARLAAEARMSVRTFNRRFRAETGRPPGTWLAEQRLEHARRLLEGTDLAVDDVARRAGLGTGAALRLRMRDAVGLSPTAYRRRFRGTPTGDGSGQPRSSLPKVSQRDGAPVR</sequence>
<dbReference type="GO" id="GO:0003700">
    <property type="term" value="F:DNA-binding transcription factor activity"/>
    <property type="evidence" value="ECO:0007669"/>
    <property type="project" value="InterPro"/>
</dbReference>
<dbReference type="Pfam" id="PF01965">
    <property type="entry name" value="DJ-1_PfpI"/>
    <property type="match status" value="1"/>
</dbReference>
<dbReference type="AlphaFoldDB" id="A0A1M5N3I4"/>
<protein>
    <submittedName>
        <fullName evidence="5">Transcriptional regulator, AraC family with amidase-like domain</fullName>
    </submittedName>
</protein>
<proteinExistence type="predicted"/>
<reference evidence="5 6" key="1">
    <citation type="submission" date="2016-11" db="EMBL/GenBank/DDBJ databases">
        <authorList>
            <person name="Jaros S."/>
            <person name="Januszkiewicz K."/>
            <person name="Wedrychowicz H."/>
        </authorList>
    </citation>
    <scope>NUCLEOTIDE SEQUENCE [LARGE SCALE GENOMIC DNA]</scope>
    <source>
        <strain evidence="5 6">DSM 45627</strain>
    </source>
</reference>
<dbReference type="SUPFAM" id="SSF52317">
    <property type="entry name" value="Class I glutamine amidotransferase-like"/>
    <property type="match status" value="1"/>
</dbReference>
<dbReference type="Gene3D" id="1.10.10.60">
    <property type="entry name" value="Homeodomain-like"/>
    <property type="match status" value="1"/>
</dbReference>
<dbReference type="RefSeq" id="WP_073390953.1">
    <property type="nucleotide sequence ID" value="NZ_FQVU01000003.1"/>
</dbReference>
<dbReference type="Gene3D" id="3.40.50.880">
    <property type="match status" value="1"/>
</dbReference>
<evidence type="ECO:0000313" key="5">
    <source>
        <dbReference type="EMBL" id="SHG83729.1"/>
    </source>
</evidence>
<evidence type="ECO:0000259" key="4">
    <source>
        <dbReference type="PROSITE" id="PS01124"/>
    </source>
</evidence>
<evidence type="ECO:0000313" key="6">
    <source>
        <dbReference type="Proteomes" id="UP000186132"/>
    </source>
</evidence>
<feature type="region of interest" description="Disordered" evidence="3">
    <location>
        <begin position="311"/>
        <end position="345"/>
    </location>
</feature>
<dbReference type="OrthoDB" id="3194870at2"/>
<dbReference type="Proteomes" id="UP000186132">
    <property type="component" value="Unassembled WGS sequence"/>
</dbReference>